<comment type="pathway">
    <text evidence="2 11">Glycolipid biosynthesis; glycosylphosphatidylinositol-anchor biosynthesis.</text>
</comment>
<accession>A0A8D8STK9</accession>
<dbReference type="PANTHER" id="PTHR12468">
    <property type="entry name" value="GPI MANNOSYLTRANSFERASE 2"/>
    <property type="match status" value="1"/>
</dbReference>
<organism evidence="12">
    <name type="scientific">Cacopsylla melanoneura</name>
    <dbReference type="NCBI Taxonomy" id="428564"/>
    <lineage>
        <taxon>Eukaryota</taxon>
        <taxon>Metazoa</taxon>
        <taxon>Ecdysozoa</taxon>
        <taxon>Arthropoda</taxon>
        <taxon>Hexapoda</taxon>
        <taxon>Insecta</taxon>
        <taxon>Pterygota</taxon>
        <taxon>Neoptera</taxon>
        <taxon>Paraneoptera</taxon>
        <taxon>Hemiptera</taxon>
        <taxon>Sternorrhyncha</taxon>
        <taxon>Psylloidea</taxon>
        <taxon>Psyllidae</taxon>
        <taxon>Psyllinae</taxon>
        <taxon>Cacopsylla</taxon>
    </lineage>
</organism>
<keyword evidence="5 11" id="KW-0328">Glycosyltransferase</keyword>
<feature type="transmembrane region" description="Helical" evidence="11">
    <location>
        <begin position="123"/>
        <end position="143"/>
    </location>
</feature>
<keyword evidence="9 11" id="KW-1133">Transmembrane helix</keyword>
<evidence type="ECO:0000256" key="9">
    <source>
        <dbReference type="ARBA" id="ARBA00022989"/>
    </source>
</evidence>
<name>A0A8D8STK9_9HEMI</name>
<dbReference type="Pfam" id="PF04188">
    <property type="entry name" value="Mannosyl_trans2"/>
    <property type="match status" value="1"/>
</dbReference>
<dbReference type="GO" id="GO:0004376">
    <property type="term" value="F:GPI mannosyltransferase activity"/>
    <property type="evidence" value="ECO:0007669"/>
    <property type="project" value="InterPro"/>
</dbReference>
<keyword evidence="6 11" id="KW-0808">Transferase</keyword>
<dbReference type="GO" id="GO:0000009">
    <property type="term" value="F:alpha-1,6-mannosyltransferase activity"/>
    <property type="evidence" value="ECO:0007669"/>
    <property type="project" value="InterPro"/>
</dbReference>
<evidence type="ECO:0000256" key="4">
    <source>
        <dbReference type="ARBA" id="ARBA00022502"/>
    </source>
</evidence>
<keyword evidence="10 11" id="KW-0472">Membrane</keyword>
<dbReference type="GO" id="GO:0031501">
    <property type="term" value="C:mannosyltransferase complex"/>
    <property type="evidence" value="ECO:0007669"/>
    <property type="project" value="TreeGrafter"/>
</dbReference>
<feature type="transmembrane region" description="Helical" evidence="11">
    <location>
        <begin position="250"/>
        <end position="271"/>
    </location>
</feature>
<keyword evidence="8 11" id="KW-0256">Endoplasmic reticulum</keyword>
<evidence type="ECO:0000256" key="1">
    <source>
        <dbReference type="ARBA" id="ARBA00004477"/>
    </source>
</evidence>
<evidence type="ECO:0000256" key="2">
    <source>
        <dbReference type="ARBA" id="ARBA00004687"/>
    </source>
</evidence>
<dbReference type="PANTHER" id="PTHR12468:SF2">
    <property type="entry name" value="GPI MANNOSYLTRANSFERASE 2"/>
    <property type="match status" value="1"/>
</dbReference>
<comment type="function">
    <text evidence="11">Mannosyltransferase involved in glycosylphosphatidylinositol-anchor biosynthesis.</text>
</comment>
<evidence type="ECO:0000256" key="6">
    <source>
        <dbReference type="ARBA" id="ARBA00022679"/>
    </source>
</evidence>
<dbReference type="GO" id="GO:0006506">
    <property type="term" value="P:GPI anchor biosynthetic process"/>
    <property type="evidence" value="ECO:0007669"/>
    <property type="project" value="UniProtKB-UniPathway"/>
</dbReference>
<feature type="transmembrane region" description="Helical" evidence="11">
    <location>
        <begin position="12"/>
        <end position="34"/>
    </location>
</feature>
<comment type="caution">
    <text evidence="11">Lacks conserved residue(s) required for the propagation of feature annotation.</text>
</comment>
<evidence type="ECO:0000256" key="3">
    <source>
        <dbReference type="ARBA" id="ARBA00008698"/>
    </source>
</evidence>
<comment type="similarity">
    <text evidence="3 11">Belongs to the PIGV family.</text>
</comment>
<feature type="transmembrane region" description="Helical" evidence="11">
    <location>
        <begin position="180"/>
        <end position="196"/>
    </location>
</feature>
<evidence type="ECO:0000256" key="11">
    <source>
        <dbReference type="RuleBase" id="RU363112"/>
    </source>
</evidence>
<dbReference type="UniPathway" id="UPA00196"/>
<dbReference type="EMBL" id="HBUF01229995">
    <property type="protein sequence ID" value="CAG6672971.1"/>
    <property type="molecule type" value="Transcribed_RNA"/>
</dbReference>
<evidence type="ECO:0000256" key="10">
    <source>
        <dbReference type="ARBA" id="ARBA00023136"/>
    </source>
</evidence>
<sequence length="465" mass="54301">MNMLGLFGKQWGSVSILYFSFQSQLALIFLQWFLNDFIPDHVPEGVFHKVHINESQSTADDVIQSLFSPFERWDAVYFLHIARFGYTYENTIAFFPLFPKLVHYVSFVIHHITFFSLNTTSCFILSAMLINAICFSFSSLVLYKLALIVSNKQFNFANVVLVLFLFNPSRVFFIAPYSESLFSLTCFLGILCLYDDSWNIKSCLFFALSIATRSNGLLNVGFIVHKCLCSMCVSYSHNVKRNKKPPYLSLVWNTMCLVCALSLTVTPFIFYQLTSRLLFCETDNVNQLPSYIISLGKTSNYVLPGTSQASYCTSYEFPYSYVQRHYWNVGFLRYFQFKQIPNFLLASPILLLILHASYEYFIKGNKKDLLVNGQLFRTNHYNTKHFNENYLFSYYLHLFGLSLFCFLCIHVQVSTRMLLSSSPLVYFIVGKYVTQRHYLAKYCLMYFLFYCFVGLFLFTNYYPWT</sequence>
<feature type="transmembrane region" description="Helical" evidence="11">
    <location>
        <begin position="439"/>
        <end position="462"/>
    </location>
</feature>
<dbReference type="GO" id="GO:0005789">
    <property type="term" value="C:endoplasmic reticulum membrane"/>
    <property type="evidence" value="ECO:0007669"/>
    <property type="project" value="UniProtKB-SubCell"/>
</dbReference>
<feature type="transmembrane region" description="Helical" evidence="11">
    <location>
        <begin position="394"/>
        <end position="419"/>
    </location>
</feature>
<proteinExistence type="inferred from homology"/>
<evidence type="ECO:0000256" key="7">
    <source>
        <dbReference type="ARBA" id="ARBA00022692"/>
    </source>
</evidence>
<evidence type="ECO:0000256" key="5">
    <source>
        <dbReference type="ARBA" id="ARBA00022676"/>
    </source>
</evidence>
<dbReference type="EC" id="2.4.1.-" evidence="11"/>
<evidence type="ECO:0000313" key="12">
    <source>
        <dbReference type="EMBL" id="CAG6672971.1"/>
    </source>
</evidence>
<evidence type="ECO:0000256" key="8">
    <source>
        <dbReference type="ARBA" id="ARBA00022824"/>
    </source>
</evidence>
<feature type="transmembrane region" description="Helical" evidence="11">
    <location>
        <begin position="343"/>
        <end position="362"/>
    </location>
</feature>
<reference evidence="12" key="1">
    <citation type="submission" date="2021-05" db="EMBL/GenBank/DDBJ databases">
        <authorList>
            <person name="Alioto T."/>
            <person name="Alioto T."/>
            <person name="Gomez Garrido J."/>
        </authorList>
    </citation>
    <scope>NUCLEOTIDE SEQUENCE</scope>
</reference>
<keyword evidence="7 11" id="KW-0812">Transmembrane</keyword>
<keyword evidence="4 11" id="KW-0337">GPI-anchor biosynthesis</keyword>
<comment type="subcellular location">
    <subcellularLocation>
        <location evidence="1 11">Endoplasmic reticulum membrane</location>
        <topology evidence="1 11">Multi-pass membrane protein</topology>
    </subcellularLocation>
</comment>
<protein>
    <recommendedName>
        <fullName evidence="11">GPI mannosyltransferase 2</fullName>
        <ecNumber evidence="11">2.4.1.-</ecNumber>
    </recommendedName>
</protein>
<dbReference type="AlphaFoldDB" id="A0A8D8STK9"/>
<dbReference type="InterPro" id="IPR007315">
    <property type="entry name" value="PIG-V/Gpi18"/>
</dbReference>